<keyword evidence="2" id="KW-1185">Reference proteome</keyword>
<reference evidence="1" key="1">
    <citation type="submission" date="2021-05" db="EMBL/GenBank/DDBJ databases">
        <title>An isolated secondary fermenter in methanogenic hydrocarbon-degrading communities.</title>
        <authorList>
            <person name="Liu Y.-F."/>
            <person name="Liu Z.-l."/>
        </authorList>
    </citation>
    <scope>NUCLEOTIDE SEQUENCE</scope>
    <source>
        <strain evidence="1">L-13</strain>
    </source>
</reference>
<accession>A0ACD1DUI2</accession>
<organism evidence="1 2">
    <name type="scientific">Aminirod propionatiphilus</name>
    <dbReference type="NCBI Taxonomy" id="3415223"/>
    <lineage>
        <taxon>Bacteria</taxon>
        <taxon>Thermotogati</taxon>
        <taxon>Synergistota</taxon>
        <taxon>Synergistia</taxon>
        <taxon>Synergistales</taxon>
        <taxon>Aminiphilaceae</taxon>
        <taxon>Aminirod</taxon>
    </lineage>
</organism>
<sequence>MNDLKPFLETILELADPWFIDEITFDQEQVRIDIYLDFRKGGTFSCPLCSTSGCKVHDSTMKSWRHMNLFQYKAYLHARLPRVACPSHGIHTAKVPWAREGSGFTLLFEAFAMSLISGASLTITSTRLSRSRIFRMSPPSASMKRPENGATTTSPPLSLSRVKAPSS</sequence>
<gene>
    <name evidence="1" type="ORF">KIH16_11385</name>
</gene>
<evidence type="ECO:0000313" key="1">
    <source>
        <dbReference type="EMBL" id="QVL35748.1"/>
    </source>
</evidence>
<dbReference type="Proteomes" id="UP000682204">
    <property type="component" value="Chromosome"/>
</dbReference>
<proteinExistence type="predicted"/>
<evidence type="ECO:0000313" key="2">
    <source>
        <dbReference type="Proteomes" id="UP000682204"/>
    </source>
</evidence>
<dbReference type="EMBL" id="CP074691">
    <property type="protein sequence ID" value="QVL35748.1"/>
    <property type="molecule type" value="Genomic_DNA"/>
</dbReference>
<protein>
    <submittedName>
        <fullName evidence="1">Transposase</fullName>
    </submittedName>
</protein>
<name>A0ACD1DUI2_9BACT</name>